<gene>
    <name evidence="1" type="ORF">DY000_02029398</name>
</gene>
<protein>
    <submittedName>
        <fullName evidence="1">Uncharacterized protein</fullName>
    </submittedName>
</protein>
<organism evidence="1 2">
    <name type="scientific">Brassica cretica</name>
    <name type="common">Mustard</name>
    <dbReference type="NCBI Taxonomy" id="69181"/>
    <lineage>
        <taxon>Eukaryota</taxon>
        <taxon>Viridiplantae</taxon>
        <taxon>Streptophyta</taxon>
        <taxon>Embryophyta</taxon>
        <taxon>Tracheophyta</taxon>
        <taxon>Spermatophyta</taxon>
        <taxon>Magnoliopsida</taxon>
        <taxon>eudicotyledons</taxon>
        <taxon>Gunneridae</taxon>
        <taxon>Pentapetalae</taxon>
        <taxon>rosids</taxon>
        <taxon>malvids</taxon>
        <taxon>Brassicales</taxon>
        <taxon>Brassicaceae</taxon>
        <taxon>Brassiceae</taxon>
        <taxon>Brassica</taxon>
    </lineage>
</organism>
<dbReference type="Proteomes" id="UP000266723">
    <property type="component" value="Unassembled WGS sequence"/>
</dbReference>
<name>A0ABQ7DX20_BRACR</name>
<reference evidence="1 2" key="1">
    <citation type="journal article" date="2020" name="BMC Genomics">
        <title>Intraspecific diversification of the crop wild relative Brassica cretica Lam. using demographic model selection.</title>
        <authorList>
            <person name="Kioukis A."/>
            <person name="Michalopoulou V.A."/>
            <person name="Briers L."/>
            <person name="Pirintsos S."/>
            <person name="Studholme D.J."/>
            <person name="Pavlidis P."/>
            <person name="Sarris P.F."/>
        </authorList>
    </citation>
    <scope>NUCLEOTIDE SEQUENCE [LARGE SCALE GENOMIC DNA]</scope>
    <source>
        <strain evidence="2">cv. PFS-1207/04</strain>
    </source>
</reference>
<accession>A0ABQ7DX20</accession>
<keyword evidence="2" id="KW-1185">Reference proteome</keyword>
<evidence type="ECO:0000313" key="2">
    <source>
        <dbReference type="Proteomes" id="UP000266723"/>
    </source>
</evidence>
<evidence type="ECO:0000313" key="1">
    <source>
        <dbReference type="EMBL" id="KAF3582066.1"/>
    </source>
</evidence>
<comment type="caution">
    <text evidence="1">The sequence shown here is derived from an EMBL/GenBank/DDBJ whole genome shotgun (WGS) entry which is preliminary data.</text>
</comment>
<sequence>MAEALDWRVKVSESMEVAVIDQTSEMDKNAARPSIAVTRGSVRVASSQSPENFPPAIQVLADSFTIQDPLQGLKSGTPTGLQIAENPLLELMYLRETNGIMRVLRCLDPRLVFLGSIWLKHT</sequence>
<dbReference type="EMBL" id="QGKV02000649">
    <property type="protein sequence ID" value="KAF3582066.1"/>
    <property type="molecule type" value="Genomic_DNA"/>
</dbReference>
<proteinExistence type="predicted"/>